<accession>A0A2P2IYV0</accession>
<reference evidence="1" key="1">
    <citation type="submission" date="2018-02" db="EMBL/GenBank/DDBJ databases">
        <title>Rhizophora mucronata_Transcriptome.</title>
        <authorList>
            <person name="Meera S.P."/>
            <person name="Sreeshan A."/>
            <person name="Augustine A."/>
        </authorList>
    </citation>
    <scope>NUCLEOTIDE SEQUENCE</scope>
    <source>
        <tissue evidence="1">Leaf</tissue>
    </source>
</reference>
<name>A0A2P2IYV0_RHIMU</name>
<dbReference type="EMBL" id="GGEC01005884">
    <property type="protein sequence ID" value="MBW86367.1"/>
    <property type="molecule type" value="Transcribed_RNA"/>
</dbReference>
<evidence type="ECO:0000313" key="1">
    <source>
        <dbReference type="EMBL" id="MBW86367.1"/>
    </source>
</evidence>
<organism evidence="1">
    <name type="scientific">Rhizophora mucronata</name>
    <name type="common">Asiatic mangrove</name>
    <dbReference type="NCBI Taxonomy" id="61149"/>
    <lineage>
        <taxon>Eukaryota</taxon>
        <taxon>Viridiplantae</taxon>
        <taxon>Streptophyta</taxon>
        <taxon>Embryophyta</taxon>
        <taxon>Tracheophyta</taxon>
        <taxon>Spermatophyta</taxon>
        <taxon>Magnoliopsida</taxon>
        <taxon>eudicotyledons</taxon>
        <taxon>Gunneridae</taxon>
        <taxon>Pentapetalae</taxon>
        <taxon>rosids</taxon>
        <taxon>fabids</taxon>
        <taxon>Malpighiales</taxon>
        <taxon>Rhizophoraceae</taxon>
        <taxon>Rhizophora</taxon>
    </lineage>
</organism>
<proteinExistence type="predicted"/>
<dbReference type="AlphaFoldDB" id="A0A2P2IYV0"/>
<sequence>MNNDELDQITIRDIWVSIACFGTSKLKPTPRENMRGLEFESLTFPGQPS</sequence>
<protein>
    <submittedName>
        <fullName evidence="1">Uncharacterized protein</fullName>
    </submittedName>
</protein>